<dbReference type="SUPFAM" id="SSF53062">
    <property type="entry name" value="PTS system fructose IIA component-like"/>
    <property type="match status" value="1"/>
</dbReference>
<keyword evidence="7" id="KW-0418">Kinase</keyword>
<keyword evidence="5" id="KW-0808">Transferase</keyword>
<evidence type="ECO:0000313" key="10">
    <source>
        <dbReference type="Proteomes" id="UP000283633"/>
    </source>
</evidence>
<evidence type="ECO:0000256" key="3">
    <source>
        <dbReference type="ARBA" id="ARBA00022490"/>
    </source>
</evidence>
<organism evidence="9 10">
    <name type="scientific">Lactiplantibacillus garii</name>
    <dbReference type="NCBI Taxonomy" id="2306423"/>
    <lineage>
        <taxon>Bacteria</taxon>
        <taxon>Bacillati</taxon>
        <taxon>Bacillota</taxon>
        <taxon>Bacilli</taxon>
        <taxon>Lactobacillales</taxon>
        <taxon>Lactobacillaceae</taxon>
        <taxon>Lactiplantibacillus</taxon>
    </lineage>
</organism>
<dbReference type="GO" id="GO:0016301">
    <property type="term" value="F:kinase activity"/>
    <property type="evidence" value="ECO:0007669"/>
    <property type="project" value="UniProtKB-KW"/>
</dbReference>
<proteinExistence type="predicted"/>
<dbReference type="GO" id="GO:0009401">
    <property type="term" value="P:phosphoenolpyruvate-dependent sugar phosphotransferase system"/>
    <property type="evidence" value="ECO:0007669"/>
    <property type="project" value="UniProtKB-KW"/>
</dbReference>
<keyword evidence="3" id="KW-0963">Cytoplasm</keyword>
<keyword evidence="6" id="KW-0598">Phosphotransferase system</keyword>
<dbReference type="Proteomes" id="UP000283633">
    <property type="component" value="Unassembled WGS sequence"/>
</dbReference>
<reference evidence="9 10" key="1">
    <citation type="submission" date="2018-08" db="EMBL/GenBank/DDBJ databases">
        <title>Genome Lactobacillus garii FI11369.</title>
        <authorList>
            <person name="Diaz M."/>
            <person name="Narbad A."/>
        </authorList>
    </citation>
    <scope>NUCLEOTIDE SEQUENCE [LARGE SCALE GENOMIC DNA]</scope>
    <source>
        <strain evidence="9 10">FI11369</strain>
    </source>
</reference>
<dbReference type="InterPro" id="IPR004701">
    <property type="entry name" value="PTS_EIIA_man-typ"/>
</dbReference>
<evidence type="ECO:0000256" key="1">
    <source>
        <dbReference type="ARBA" id="ARBA00004496"/>
    </source>
</evidence>
<dbReference type="GO" id="GO:0016020">
    <property type="term" value="C:membrane"/>
    <property type="evidence" value="ECO:0007669"/>
    <property type="project" value="InterPro"/>
</dbReference>
<evidence type="ECO:0000256" key="5">
    <source>
        <dbReference type="ARBA" id="ARBA00022679"/>
    </source>
</evidence>
<evidence type="ECO:0000313" key="9">
    <source>
        <dbReference type="EMBL" id="RRK10089.1"/>
    </source>
</evidence>
<protein>
    <submittedName>
        <fullName evidence="9">PTS sugar transporter subunit IIA</fullName>
    </submittedName>
</protein>
<dbReference type="PANTHER" id="PTHR33799:SF1">
    <property type="entry name" value="PTS SYSTEM MANNOSE-SPECIFIC EIIAB COMPONENT-RELATED"/>
    <property type="match status" value="1"/>
</dbReference>
<dbReference type="GO" id="GO:0005737">
    <property type="term" value="C:cytoplasm"/>
    <property type="evidence" value="ECO:0007669"/>
    <property type="project" value="UniProtKB-SubCell"/>
</dbReference>
<gene>
    <name evidence="9" type="ORF">D1831_09380</name>
</gene>
<evidence type="ECO:0000256" key="4">
    <source>
        <dbReference type="ARBA" id="ARBA00022597"/>
    </source>
</evidence>
<keyword evidence="2" id="KW-0813">Transport</keyword>
<accession>A0A3R8LJD9</accession>
<dbReference type="CDD" id="cd00006">
    <property type="entry name" value="PTS_IIA_man"/>
    <property type="match status" value="1"/>
</dbReference>
<evidence type="ECO:0000256" key="7">
    <source>
        <dbReference type="ARBA" id="ARBA00022777"/>
    </source>
</evidence>
<dbReference type="PROSITE" id="PS51096">
    <property type="entry name" value="PTS_EIIA_TYPE_4"/>
    <property type="match status" value="1"/>
</dbReference>
<dbReference type="AlphaFoldDB" id="A0A3R8LJD9"/>
<dbReference type="PANTHER" id="PTHR33799">
    <property type="entry name" value="PTS PERMEASE-RELATED-RELATED"/>
    <property type="match status" value="1"/>
</dbReference>
<feature type="domain" description="PTS EIIA type-4" evidence="8">
    <location>
        <begin position="18"/>
        <end position="140"/>
    </location>
</feature>
<comment type="caution">
    <text evidence="9">The sequence shown here is derived from an EMBL/GenBank/DDBJ whole genome shotgun (WGS) entry which is preliminary data.</text>
</comment>
<evidence type="ECO:0000259" key="8">
    <source>
        <dbReference type="PROSITE" id="PS51096"/>
    </source>
</evidence>
<name>A0A3R8LJD9_9LACO</name>
<dbReference type="EMBL" id="QWZQ01000030">
    <property type="protein sequence ID" value="RRK10089.1"/>
    <property type="molecule type" value="Genomic_DNA"/>
</dbReference>
<dbReference type="InterPro" id="IPR051471">
    <property type="entry name" value="Bacterial_PTS_sugar_comp"/>
</dbReference>
<dbReference type="InterPro" id="IPR033887">
    <property type="entry name" value="PTS_IIA_man"/>
</dbReference>
<sequence>MATECVNTLASKGVVKAVVGIIIASHGDFCQGILQSATMIAGEQDHVEAVPFHSGQTTEALKAVFDQTIKQMNTPKILFLVDLFGGTPFNTAVRIASVDADNVAVVTGLNLPMLMEAYFNREMALPALVSHLEQTGRSGIKHFELPTDESEDELL</sequence>
<keyword evidence="4 9" id="KW-0762">Sugar transport</keyword>
<evidence type="ECO:0000256" key="6">
    <source>
        <dbReference type="ARBA" id="ARBA00022683"/>
    </source>
</evidence>
<dbReference type="Gene3D" id="3.40.50.510">
    <property type="entry name" value="Phosphotransferase system, mannose-type IIA component"/>
    <property type="match status" value="1"/>
</dbReference>
<evidence type="ECO:0000256" key="2">
    <source>
        <dbReference type="ARBA" id="ARBA00022448"/>
    </source>
</evidence>
<dbReference type="InterPro" id="IPR036662">
    <property type="entry name" value="PTS_EIIA_man-typ_sf"/>
</dbReference>
<dbReference type="Pfam" id="PF03610">
    <property type="entry name" value="EIIA-man"/>
    <property type="match status" value="1"/>
</dbReference>
<keyword evidence="10" id="KW-1185">Reference proteome</keyword>
<comment type="subcellular location">
    <subcellularLocation>
        <location evidence="1">Cytoplasm</location>
    </subcellularLocation>
</comment>